<dbReference type="AlphaFoldDB" id="A0A2T1FQ74"/>
<reference evidence="1 2" key="1">
    <citation type="submission" date="2018-03" db="EMBL/GenBank/DDBJ databases">
        <title>The ancient ancestry and fast evolution of plastids.</title>
        <authorList>
            <person name="Moore K.R."/>
            <person name="Magnabosco C."/>
            <person name="Momper L."/>
            <person name="Gold D.A."/>
            <person name="Bosak T."/>
            <person name="Fournier G.P."/>
        </authorList>
    </citation>
    <scope>NUCLEOTIDE SEQUENCE [LARGE SCALE GENOMIC DNA]</scope>
    <source>
        <strain evidence="1 2">CCALA 037</strain>
    </source>
</reference>
<gene>
    <name evidence="1" type="ORF">C7B77_24470</name>
</gene>
<comment type="caution">
    <text evidence="1">The sequence shown here is derived from an EMBL/GenBank/DDBJ whole genome shotgun (WGS) entry which is preliminary data.</text>
</comment>
<dbReference type="OrthoDB" id="8559311at2"/>
<dbReference type="Pfam" id="PF00805">
    <property type="entry name" value="Pentapeptide"/>
    <property type="match status" value="1"/>
</dbReference>
<sequence>MLSHQPPFSDAYFGQAGFTDVDLRGAIFRNANFIEGDFTNTDLSYADLSGAKNLDGYKNVICYETIMPDSSIYTGHI</sequence>
<dbReference type="RefSeq" id="WP_106311075.1">
    <property type="nucleotide sequence ID" value="NZ_PVWO01000465.1"/>
</dbReference>
<dbReference type="SUPFAM" id="SSF141571">
    <property type="entry name" value="Pentapeptide repeat-like"/>
    <property type="match status" value="1"/>
</dbReference>
<accession>A0A2T1FQ74</accession>
<dbReference type="Gene3D" id="2.160.20.80">
    <property type="entry name" value="E3 ubiquitin-protein ligase SopA"/>
    <property type="match status" value="1"/>
</dbReference>
<evidence type="ECO:0000313" key="2">
    <source>
        <dbReference type="Proteomes" id="UP000238937"/>
    </source>
</evidence>
<proteinExistence type="predicted"/>
<dbReference type="EMBL" id="PVWO01000465">
    <property type="protein sequence ID" value="PSB47136.1"/>
    <property type="molecule type" value="Genomic_DNA"/>
</dbReference>
<protein>
    <recommendedName>
        <fullName evidence="3">Pentapeptide repeat-containing protein</fullName>
    </recommendedName>
</protein>
<name>A0A2T1FQ74_9CYAN</name>
<dbReference type="Proteomes" id="UP000238937">
    <property type="component" value="Unassembled WGS sequence"/>
</dbReference>
<evidence type="ECO:0000313" key="1">
    <source>
        <dbReference type="EMBL" id="PSB47136.1"/>
    </source>
</evidence>
<keyword evidence="2" id="KW-1185">Reference proteome</keyword>
<dbReference type="InterPro" id="IPR001646">
    <property type="entry name" value="5peptide_repeat"/>
</dbReference>
<evidence type="ECO:0008006" key="3">
    <source>
        <dbReference type="Google" id="ProtNLM"/>
    </source>
</evidence>
<organism evidence="1 2">
    <name type="scientific">Chamaesiphon polymorphus CCALA 037</name>
    <dbReference type="NCBI Taxonomy" id="2107692"/>
    <lineage>
        <taxon>Bacteria</taxon>
        <taxon>Bacillati</taxon>
        <taxon>Cyanobacteriota</taxon>
        <taxon>Cyanophyceae</taxon>
        <taxon>Gomontiellales</taxon>
        <taxon>Chamaesiphonaceae</taxon>
        <taxon>Chamaesiphon</taxon>
    </lineage>
</organism>